<feature type="domain" description="PIN" evidence="1">
    <location>
        <begin position="3"/>
        <end position="128"/>
    </location>
</feature>
<dbReference type="RefSeq" id="WP_184135244.1">
    <property type="nucleotide sequence ID" value="NZ_JACHKT010000022.1"/>
</dbReference>
<dbReference type="InterPro" id="IPR002716">
    <property type="entry name" value="PIN_dom"/>
</dbReference>
<dbReference type="SUPFAM" id="SSF88723">
    <property type="entry name" value="PIN domain-like"/>
    <property type="match status" value="1"/>
</dbReference>
<dbReference type="Pfam" id="PF01850">
    <property type="entry name" value="PIN"/>
    <property type="match status" value="1"/>
</dbReference>
<organism evidence="2 3">
    <name type="scientific">Arcicella rosea</name>
    <dbReference type="NCBI Taxonomy" id="502909"/>
    <lineage>
        <taxon>Bacteria</taxon>
        <taxon>Pseudomonadati</taxon>
        <taxon>Bacteroidota</taxon>
        <taxon>Cytophagia</taxon>
        <taxon>Cytophagales</taxon>
        <taxon>Flectobacillaceae</taxon>
        <taxon>Arcicella</taxon>
    </lineage>
</organism>
<evidence type="ECO:0000259" key="1">
    <source>
        <dbReference type="Pfam" id="PF01850"/>
    </source>
</evidence>
<evidence type="ECO:0000313" key="2">
    <source>
        <dbReference type="EMBL" id="MBB6004316.1"/>
    </source>
</evidence>
<dbReference type="InterPro" id="IPR041705">
    <property type="entry name" value="PIN_Sll0205"/>
</dbReference>
<proteinExistence type="predicted"/>
<dbReference type="InterPro" id="IPR029060">
    <property type="entry name" value="PIN-like_dom_sf"/>
</dbReference>
<dbReference type="AlphaFoldDB" id="A0A841EN35"/>
<keyword evidence="3" id="KW-1185">Reference proteome</keyword>
<dbReference type="Proteomes" id="UP000524404">
    <property type="component" value="Unassembled WGS sequence"/>
</dbReference>
<name>A0A841EN35_9BACT</name>
<dbReference type="Gene3D" id="3.40.50.1010">
    <property type="entry name" value="5'-nuclease"/>
    <property type="match status" value="1"/>
</dbReference>
<reference evidence="2 3" key="1">
    <citation type="submission" date="2020-08" db="EMBL/GenBank/DDBJ databases">
        <title>Functional genomics of gut bacteria from endangered species of beetles.</title>
        <authorList>
            <person name="Carlos-Shanley C."/>
        </authorList>
    </citation>
    <scope>NUCLEOTIDE SEQUENCE [LARGE SCALE GENOMIC DNA]</scope>
    <source>
        <strain evidence="2 3">S00070</strain>
    </source>
</reference>
<dbReference type="InterPro" id="IPR052919">
    <property type="entry name" value="TA_system_RNase"/>
</dbReference>
<protein>
    <submittedName>
        <fullName evidence="2">PIN domain nuclease of toxin-antitoxin system</fullName>
    </submittedName>
</protein>
<dbReference type="PANTHER" id="PTHR36173">
    <property type="entry name" value="RIBONUCLEASE VAPC16-RELATED"/>
    <property type="match status" value="1"/>
</dbReference>
<evidence type="ECO:0000313" key="3">
    <source>
        <dbReference type="Proteomes" id="UP000524404"/>
    </source>
</evidence>
<sequence length="137" mass="15775">MNYLLDTNIFIILMLSQNEKLSKKQQSILKDSNNTFFLSEASLYEIAIKVRLDKANFSAINMNVINEQRKNLKIKLIPSKEEFYYNIPNVPKVYISKSKPHGDPFDLLIISQALLENIPILSTDDFFPSYEGLNVIS</sequence>
<gene>
    <name evidence="2" type="ORF">HNP25_002979</name>
</gene>
<dbReference type="PANTHER" id="PTHR36173:SF2">
    <property type="entry name" value="RIBONUCLEASE VAPC16"/>
    <property type="match status" value="1"/>
</dbReference>
<comment type="caution">
    <text evidence="2">The sequence shown here is derived from an EMBL/GenBank/DDBJ whole genome shotgun (WGS) entry which is preliminary data.</text>
</comment>
<accession>A0A841EN35</accession>
<dbReference type="EMBL" id="JACHKT010000022">
    <property type="protein sequence ID" value="MBB6004316.1"/>
    <property type="molecule type" value="Genomic_DNA"/>
</dbReference>
<dbReference type="CDD" id="cd09872">
    <property type="entry name" value="PIN_Sll0205-like"/>
    <property type="match status" value="1"/>
</dbReference>